<dbReference type="AlphaFoldDB" id="X0VB17"/>
<dbReference type="SUPFAM" id="SSF88659">
    <property type="entry name" value="Sigma3 and sigma4 domains of RNA polymerase sigma factors"/>
    <property type="match status" value="2"/>
</dbReference>
<evidence type="ECO:0000259" key="2">
    <source>
        <dbReference type="Pfam" id="PF04545"/>
    </source>
</evidence>
<protein>
    <recommendedName>
        <fullName evidence="4">RNA polymerase sigma-70 region 4 domain-containing protein</fullName>
    </recommendedName>
</protein>
<reference evidence="3" key="1">
    <citation type="journal article" date="2014" name="Front. Microbiol.">
        <title>High frequency of phylogenetically diverse reductive dehalogenase-homologous genes in deep subseafloor sedimentary metagenomes.</title>
        <authorList>
            <person name="Kawai M."/>
            <person name="Futagami T."/>
            <person name="Toyoda A."/>
            <person name="Takaki Y."/>
            <person name="Nishi S."/>
            <person name="Hori S."/>
            <person name="Arai W."/>
            <person name="Tsubouchi T."/>
            <person name="Morono Y."/>
            <person name="Uchiyama I."/>
            <person name="Ito T."/>
            <person name="Fujiyama A."/>
            <person name="Inagaki F."/>
            <person name="Takami H."/>
        </authorList>
    </citation>
    <scope>NUCLEOTIDE SEQUENCE</scope>
    <source>
        <strain evidence="3">Expedition CK06-06</strain>
    </source>
</reference>
<dbReference type="InterPro" id="IPR007630">
    <property type="entry name" value="RNA_pol_sigma70_r4"/>
</dbReference>
<evidence type="ECO:0008006" key="4">
    <source>
        <dbReference type="Google" id="ProtNLM"/>
    </source>
</evidence>
<dbReference type="InterPro" id="IPR013324">
    <property type="entry name" value="RNA_pol_sigma_r3/r4-like"/>
</dbReference>
<sequence length="159" mass="18295">YLFRAVRRLAQMRSMAEGGVIDEEEITEAIGISIDRLRQIESQVNEIVSLDQVIGEEGDETLEERIIDESGLSPEHEALRLLFREELEAVLDKIPARQAFAIRLHYGIEDGCPYNFAEVGRMMKISRERVRQLVREGMNSITDRWGEQALEAYRSLLTE</sequence>
<comment type="caution">
    <text evidence="3">The sequence shown here is derived from an EMBL/GenBank/DDBJ whole genome shotgun (WGS) entry which is preliminary data.</text>
</comment>
<dbReference type="PANTHER" id="PTHR30603:SF47">
    <property type="entry name" value="RNA POLYMERASE SIGMA FACTOR SIGD, CHLOROPLASTIC"/>
    <property type="match status" value="1"/>
</dbReference>
<dbReference type="Gene3D" id="1.10.10.10">
    <property type="entry name" value="Winged helix-like DNA-binding domain superfamily/Winged helix DNA-binding domain"/>
    <property type="match status" value="2"/>
</dbReference>
<gene>
    <name evidence="3" type="ORF">S01H1_19934</name>
</gene>
<feature type="non-terminal residue" evidence="3">
    <location>
        <position position="1"/>
    </location>
</feature>
<dbReference type="GO" id="GO:0006352">
    <property type="term" value="P:DNA-templated transcription initiation"/>
    <property type="evidence" value="ECO:0007669"/>
    <property type="project" value="InterPro"/>
</dbReference>
<dbReference type="Pfam" id="PF04539">
    <property type="entry name" value="Sigma70_r3"/>
    <property type="match status" value="1"/>
</dbReference>
<name>X0VB17_9ZZZZ</name>
<feature type="domain" description="RNA polymerase sigma-70 region 3" evidence="1">
    <location>
        <begin position="23"/>
        <end position="77"/>
    </location>
</feature>
<dbReference type="GO" id="GO:0003700">
    <property type="term" value="F:DNA-binding transcription factor activity"/>
    <property type="evidence" value="ECO:0007669"/>
    <property type="project" value="InterPro"/>
</dbReference>
<proteinExistence type="predicted"/>
<evidence type="ECO:0000313" key="3">
    <source>
        <dbReference type="EMBL" id="GAF97815.1"/>
    </source>
</evidence>
<dbReference type="InterPro" id="IPR007624">
    <property type="entry name" value="RNA_pol_sigma70_r3"/>
</dbReference>
<dbReference type="PANTHER" id="PTHR30603">
    <property type="entry name" value="RNA POLYMERASE SIGMA FACTOR RPO"/>
    <property type="match status" value="1"/>
</dbReference>
<dbReference type="Pfam" id="PF04545">
    <property type="entry name" value="Sigma70_r4"/>
    <property type="match status" value="1"/>
</dbReference>
<dbReference type="EMBL" id="BARS01010837">
    <property type="protein sequence ID" value="GAF97815.1"/>
    <property type="molecule type" value="Genomic_DNA"/>
</dbReference>
<dbReference type="InterPro" id="IPR036388">
    <property type="entry name" value="WH-like_DNA-bd_sf"/>
</dbReference>
<organism evidence="3">
    <name type="scientific">marine sediment metagenome</name>
    <dbReference type="NCBI Taxonomy" id="412755"/>
    <lineage>
        <taxon>unclassified sequences</taxon>
        <taxon>metagenomes</taxon>
        <taxon>ecological metagenomes</taxon>
    </lineage>
</organism>
<dbReference type="InterPro" id="IPR050239">
    <property type="entry name" value="Sigma-70_RNA_pol_init_factors"/>
</dbReference>
<evidence type="ECO:0000259" key="1">
    <source>
        <dbReference type="Pfam" id="PF04539"/>
    </source>
</evidence>
<accession>X0VB17</accession>
<feature type="domain" description="RNA polymerase sigma-70 region 4" evidence="2">
    <location>
        <begin position="90"/>
        <end position="140"/>
    </location>
</feature>